<dbReference type="AlphaFoldDB" id="A0A193SLE6"/>
<dbReference type="Proteomes" id="UP000239025">
    <property type="component" value="Chromosome 1"/>
</dbReference>
<dbReference type="EMBL" id="LT963395">
    <property type="protein sequence ID" value="SOS17271.1"/>
    <property type="molecule type" value="Genomic_DNA"/>
</dbReference>
<sequence length="70" mass="7908">MSAQVLKREVLVSSRHPALYLVYWSFVWNRDCSSLILWLLIVNAGLTHVLTQNYPISISAVGAMVFRASD</sequence>
<protein>
    <submittedName>
        <fullName evidence="1">Putative membrane protein</fullName>
    </submittedName>
</protein>
<accession>A0A193SLE6</accession>
<name>A0A193SLE6_9PSED</name>
<evidence type="ECO:0000313" key="1">
    <source>
        <dbReference type="EMBL" id="SOS17271.1"/>
    </source>
</evidence>
<keyword evidence="2" id="KW-1185">Reference proteome</keyword>
<evidence type="ECO:0000313" key="2">
    <source>
        <dbReference type="Proteomes" id="UP000239025"/>
    </source>
</evidence>
<reference evidence="2" key="1">
    <citation type="submission" date="2017-11" db="EMBL/GenBank/DDBJ databases">
        <authorList>
            <person name="Blom J."/>
        </authorList>
    </citation>
    <scope>NUCLEOTIDE SEQUENCE [LARGE SCALE GENOMIC DNA]</scope>
</reference>
<organism evidence="1 2">
    <name type="scientific">Pseudomonas cerasi</name>
    <dbReference type="NCBI Taxonomy" id="1583341"/>
    <lineage>
        <taxon>Bacteria</taxon>
        <taxon>Pseudomonadati</taxon>
        <taxon>Pseudomonadota</taxon>
        <taxon>Gammaproteobacteria</taxon>
        <taxon>Pseudomonadales</taxon>
        <taxon>Pseudomonadaceae</taxon>
        <taxon>Pseudomonas</taxon>
    </lineage>
</organism>
<gene>
    <name evidence="1" type="ORF">PL963_01437</name>
</gene>
<proteinExistence type="predicted"/>